<dbReference type="Pfam" id="PF00589">
    <property type="entry name" value="Phage_integrase"/>
    <property type="match status" value="1"/>
</dbReference>
<keyword evidence="3" id="KW-0132">Cell division</keyword>
<dbReference type="GO" id="GO:0006310">
    <property type="term" value="P:DNA recombination"/>
    <property type="evidence" value="ECO:0007669"/>
    <property type="project" value="UniProtKB-KW"/>
</dbReference>
<evidence type="ECO:0000313" key="13">
    <source>
        <dbReference type="Proteomes" id="UP000295711"/>
    </source>
</evidence>
<name>A0A4R2LKW8_9FIRM</name>
<dbReference type="EMBL" id="SLXA01000001">
    <property type="protein sequence ID" value="TCO86264.1"/>
    <property type="molecule type" value="Genomic_DNA"/>
</dbReference>
<dbReference type="Proteomes" id="UP000295711">
    <property type="component" value="Unassembled WGS sequence"/>
</dbReference>
<proteinExistence type="predicted"/>
<evidence type="ECO:0000256" key="6">
    <source>
        <dbReference type="ARBA" id="ARBA00023125"/>
    </source>
</evidence>
<keyword evidence="8" id="KW-0131">Cell cycle</keyword>
<dbReference type="InterPro" id="IPR011010">
    <property type="entry name" value="DNA_brk_join_enz"/>
</dbReference>
<dbReference type="InterPro" id="IPR050090">
    <property type="entry name" value="Tyrosine_recombinase_XerCD"/>
</dbReference>
<dbReference type="GO" id="GO:0003677">
    <property type="term" value="F:DNA binding"/>
    <property type="evidence" value="ECO:0007669"/>
    <property type="project" value="UniProtKB-UniRule"/>
</dbReference>
<keyword evidence="13" id="KW-1185">Reference proteome</keyword>
<evidence type="ECO:0000259" key="10">
    <source>
        <dbReference type="PROSITE" id="PS51898"/>
    </source>
</evidence>
<dbReference type="InterPro" id="IPR010998">
    <property type="entry name" value="Integrase_recombinase_N"/>
</dbReference>
<dbReference type="Gene3D" id="1.10.443.10">
    <property type="entry name" value="Intergrase catalytic core"/>
    <property type="match status" value="1"/>
</dbReference>
<dbReference type="InterPro" id="IPR044068">
    <property type="entry name" value="CB"/>
</dbReference>
<keyword evidence="2" id="KW-0963">Cytoplasm</keyword>
<dbReference type="GO" id="GO:0007059">
    <property type="term" value="P:chromosome segregation"/>
    <property type="evidence" value="ECO:0007669"/>
    <property type="project" value="UniProtKB-KW"/>
</dbReference>
<comment type="caution">
    <text evidence="12">The sequence shown here is derived from an EMBL/GenBank/DDBJ whole genome shotgun (WGS) entry which is preliminary data.</text>
</comment>
<evidence type="ECO:0000256" key="7">
    <source>
        <dbReference type="ARBA" id="ARBA00023172"/>
    </source>
</evidence>
<dbReference type="GO" id="GO:0005737">
    <property type="term" value="C:cytoplasm"/>
    <property type="evidence" value="ECO:0007669"/>
    <property type="project" value="UniProtKB-SubCell"/>
</dbReference>
<evidence type="ECO:0000313" key="12">
    <source>
        <dbReference type="EMBL" id="TCO86264.1"/>
    </source>
</evidence>
<keyword evidence="6 9" id="KW-0238">DNA-binding</keyword>
<keyword evidence="7" id="KW-0233">DNA recombination</keyword>
<dbReference type="PROSITE" id="PS51900">
    <property type="entry name" value="CB"/>
    <property type="match status" value="1"/>
</dbReference>
<comment type="subcellular location">
    <subcellularLocation>
        <location evidence="1">Cytoplasm</location>
    </subcellularLocation>
</comment>
<evidence type="ECO:0000259" key="11">
    <source>
        <dbReference type="PROSITE" id="PS51900"/>
    </source>
</evidence>
<keyword evidence="4" id="KW-0159">Chromosome partition</keyword>
<dbReference type="InterPro" id="IPR013762">
    <property type="entry name" value="Integrase-like_cat_sf"/>
</dbReference>
<feature type="domain" description="Core-binding (CB)" evidence="11">
    <location>
        <begin position="16"/>
        <end position="126"/>
    </location>
</feature>
<dbReference type="GO" id="GO:0015074">
    <property type="term" value="P:DNA integration"/>
    <property type="evidence" value="ECO:0007669"/>
    <property type="project" value="UniProtKB-KW"/>
</dbReference>
<gene>
    <name evidence="12" type="ORF">EV212_10144</name>
</gene>
<dbReference type="Gene3D" id="1.10.150.130">
    <property type="match status" value="1"/>
</dbReference>
<evidence type="ECO:0000256" key="4">
    <source>
        <dbReference type="ARBA" id="ARBA00022829"/>
    </source>
</evidence>
<accession>A0A4R2LKW8</accession>
<evidence type="ECO:0000256" key="3">
    <source>
        <dbReference type="ARBA" id="ARBA00022618"/>
    </source>
</evidence>
<protein>
    <submittedName>
        <fullName evidence="12">Site-specific recombinase XerD</fullName>
    </submittedName>
</protein>
<dbReference type="InterPro" id="IPR002104">
    <property type="entry name" value="Integrase_catalytic"/>
</dbReference>
<organism evidence="12 13">
    <name type="scientific">Frisingicoccus caecimuris</name>
    <dbReference type="NCBI Taxonomy" id="1796636"/>
    <lineage>
        <taxon>Bacteria</taxon>
        <taxon>Bacillati</taxon>
        <taxon>Bacillota</taxon>
        <taxon>Clostridia</taxon>
        <taxon>Lachnospirales</taxon>
        <taxon>Lachnospiraceae</taxon>
        <taxon>Frisingicoccus</taxon>
    </lineage>
</organism>
<reference evidence="12 13" key="1">
    <citation type="submission" date="2019-03" db="EMBL/GenBank/DDBJ databases">
        <title>Genomic Encyclopedia of Type Strains, Phase IV (KMG-IV): sequencing the most valuable type-strain genomes for metagenomic binning, comparative biology and taxonomic classification.</title>
        <authorList>
            <person name="Goeker M."/>
        </authorList>
    </citation>
    <scope>NUCLEOTIDE SEQUENCE [LARGE SCALE GENOMIC DNA]</scope>
    <source>
        <strain evidence="12 13">DSM 28559</strain>
    </source>
</reference>
<evidence type="ECO:0000256" key="1">
    <source>
        <dbReference type="ARBA" id="ARBA00004496"/>
    </source>
</evidence>
<evidence type="ECO:0000256" key="9">
    <source>
        <dbReference type="PROSITE-ProRule" id="PRU01248"/>
    </source>
</evidence>
<dbReference type="PROSITE" id="PS51898">
    <property type="entry name" value="TYR_RECOMBINASE"/>
    <property type="match status" value="1"/>
</dbReference>
<evidence type="ECO:0000256" key="8">
    <source>
        <dbReference type="ARBA" id="ARBA00023306"/>
    </source>
</evidence>
<dbReference type="PANTHER" id="PTHR30349:SF77">
    <property type="entry name" value="TYROSINE RECOMBINASE XERC"/>
    <property type="match status" value="1"/>
</dbReference>
<dbReference type="AlphaFoldDB" id="A0A4R2LKW8"/>
<feature type="domain" description="Tyr recombinase" evidence="10">
    <location>
        <begin position="147"/>
        <end position="342"/>
    </location>
</feature>
<dbReference type="RefSeq" id="WP_132087096.1">
    <property type="nucleotide sequence ID" value="NZ_JANKAQ010000005.1"/>
</dbReference>
<evidence type="ECO:0000256" key="2">
    <source>
        <dbReference type="ARBA" id="ARBA00022490"/>
    </source>
</evidence>
<dbReference type="GO" id="GO:0051301">
    <property type="term" value="P:cell division"/>
    <property type="evidence" value="ECO:0007669"/>
    <property type="project" value="UniProtKB-KW"/>
</dbReference>
<dbReference type="PANTHER" id="PTHR30349">
    <property type="entry name" value="PHAGE INTEGRASE-RELATED"/>
    <property type="match status" value="1"/>
</dbReference>
<dbReference type="OrthoDB" id="283809at2"/>
<evidence type="ECO:0000256" key="5">
    <source>
        <dbReference type="ARBA" id="ARBA00022908"/>
    </source>
</evidence>
<dbReference type="SUPFAM" id="SSF56349">
    <property type="entry name" value="DNA breaking-rejoining enzymes"/>
    <property type="match status" value="1"/>
</dbReference>
<sequence length="350" mass="40541">MKEYTYQEQNNIENQKKLRELLQELPSFTLSFFRGIEPRTSSRTRLGYGYDLRIFFEFLQQYNPEIDKMKMRDIPMATLDQIKALDIEEYLEYLKLYEKDGKTFTNTERGIARKLASLKTFYNYFFKKELIVTNPAALVSAPKLHDKTIIRLDIDEVARLLDNVESGEQLTGKQLAYHEKTKVRDLALLTLFLGTGIRVSECVGLNIDDIDLKNNGIKIIRKGGNEVIVYFGDEVLEALLPYLEERKQIEALPGHTNALFLSMQKKRMSVRSVENLVKKYAKTVTTMKNITPHKLRSTYGTNLYNETGDIYLVADVLGHKDVNTTKKHYASLEDSRRRMAARAVTLREKQ</sequence>
<keyword evidence="5" id="KW-0229">DNA integration</keyword>